<keyword evidence="7" id="KW-1133">Transmembrane helix</keyword>
<keyword evidence="5" id="KW-0443">Lipid metabolism</keyword>
<organism evidence="10 11">
    <name type="scientific">Tetranychus urticae</name>
    <name type="common">Two-spotted spider mite</name>
    <dbReference type="NCBI Taxonomy" id="32264"/>
    <lineage>
        <taxon>Eukaryota</taxon>
        <taxon>Metazoa</taxon>
        <taxon>Ecdysozoa</taxon>
        <taxon>Arthropoda</taxon>
        <taxon>Chelicerata</taxon>
        <taxon>Arachnida</taxon>
        <taxon>Acari</taxon>
        <taxon>Acariformes</taxon>
        <taxon>Trombidiformes</taxon>
        <taxon>Prostigmata</taxon>
        <taxon>Eleutherengona</taxon>
        <taxon>Raphignathae</taxon>
        <taxon>Tetranychoidea</taxon>
        <taxon>Tetranychidae</taxon>
        <taxon>Tetranychus</taxon>
    </lineage>
</organism>
<keyword evidence="4" id="KW-0442">Lipid degradation</keyword>
<evidence type="ECO:0008006" key="12">
    <source>
        <dbReference type="Google" id="ProtNLM"/>
    </source>
</evidence>
<feature type="domain" description="Partial AB-hydrolase lipase" evidence="9">
    <location>
        <begin position="42"/>
        <end position="97"/>
    </location>
</feature>
<dbReference type="HOGENOM" id="CLU_010974_0_0_1"/>
<comment type="similarity">
    <text evidence="1">Belongs to the AB hydrolase superfamily. Lipase family.</text>
</comment>
<dbReference type="GO" id="GO:0016787">
    <property type="term" value="F:hydrolase activity"/>
    <property type="evidence" value="ECO:0007669"/>
    <property type="project" value="UniProtKB-KW"/>
</dbReference>
<evidence type="ECO:0000256" key="6">
    <source>
        <dbReference type="ARBA" id="ARBA00023180"/>
    </source>
</evidence>
<dbReference type="InterPro" id="IPR006693">
    <property type="entry name" value="AB_hydrolase_lipase"/>
</dbReference>
<dbReference type="OMA" id="YIGESHY"/>
<evidence type="ECO:0000256" key="1">
    <source>
        <dbReference type="ARBA" id="ARBA00010701"/>
    </source>
</evidence>
<evidence type="ECO:0000256" key="7">
    <source>
        <dbReference type="SAM" id="Phobius"/>
    </source>
</evidence>
<dbReference type="KEGG" id="tut:107371193"/>
<feature type="domain" description="AB hydrolase-1" evidence="8">
    <location>
        <begin position="132"/>
        <end position="215"/>
    </location>
</feature>
<feature type="transmembrane region" description="Helical" evidence="7">
    <location>
        <begin position="7"/>
        <end position="27"/>
    </location>
</feature>
<gene>
    <name evidence="10" type="primary">107371193</name>
</gene>
<dbReference type="EMBL" id="CAEY01000835">
    <property type="status" value="NOT_ANNOTATED_CDS"/>
    <property type="molecule type" value="Genomic_DNA"/>
</dbReference>
<proteinExistence type="inferred from homology"/>
<dbReference type="Pfam" id="PF00561">
    <property type="entry name" value="Abhydrolase_1"/>
    <property type="match status" value="1"/>
</dbReference>
<sequence>MFNKHGNYLDTYLWTVFLFAIIFPVIIKCEGDPDEFVPPLIYIQSRGYIGESHYITTEDGYILQAHRIISPKYVHVPKKVVLVQHGLLLSSMVFLVNSPGGGEYFHGPIEDKDPVNHYRDRHPEVGNNLGFLLADHGYDVWMPNSRGNTYSTNHTKMSPFKDKKYWNFSYDEMAFKDLPASISYIQYKTGQSEIAYIGHSQGTTIAFMLLSERPEYASILKPLIMLAPIMNLTTTKDGLKHILTDEELMKDLLAVGGPFLPHASLLELFPEVVCATKLHFICTNVLQIMGGLNVAQLNITRLPVYFSYIPAGTSAQNVVHYKQMITKRTQFFDFGPEKNMAKYGRSEPPDFRFDRMDTSNMVMFWSENDLFCGAEEMDAVRRTLRRPLMAEYRVPDPLWSHMDFLFGRQVGRFVHGPVLGILKRYPIVWLPGRAPQNSRTFSGHSNPPTASHPLPPGKHFDRVRIY</sequence>
<name>T1JXV2_TETUR</name>
<dbReference type="GO" id="GO:0016042">
    <property type="term" value="P:lipid catabolic process"/>
    <property type="evidence" value="ECO:0007669"/>
    <property type="project" value="UniProtKB-KW"/>
</dbReference>
<dbReference type="eggNOG" id="KOG2624">
    <property type="taxonomic scope" value="Eukaryota"/>
</dbReference>
<evidence type="ECO:0000259" key="8">
    <source>
        <dbReference type="Pfam" id="PF00561"/>
    </source>
</evidence>
<accession>T1JXV2</accession>
<dbReference type="InterPro" id="IPR000073">
    <property type="entry name" value="AB_hydrolase_1"/>
</dbReference>
<dbReference type="AlphaFoldDB" id="T1JXV2"/>
<keyword evidence="11" id="KW-1185">Reference proteome</keyword>
<dbReference type="EnsemblMetazoa" id="tetur02g13360.1">
    <property type="protein sequence ID" value="tetur02g13360.1"/>
    <property type="gene ID" value="tetur02g13360"/>
</dbReference>
<dbReference type="Proteomes" id="UP000015104">
    <property type="component" value="Unassembled WGS sequence"/>
</dbReference>
<keyword evidence="7" id="KW-0812">Transmembrane</keyword>
<evidence type="ECO:0000256" key="2">
    <source>
        <dbReference type="ARBA" id="ARBA00022729"/>
    </source>
</evidence>
<evidence type="ECO:0000256" key="4">
    <source>
        <dbReference type="ARBA" id="ARBA00022963"/>
    </source>
</evidence>
<dbReference type="FunFam" id="3.40.50.1820:FF:000057">
    <property type="entry name" value="Lipase"/>
    <property type="match status" value="1"/>
</dbReference>
<keyword evidence="2" id="KW-0732">Signal</keyword>
<evidence type="ECO:0000313" key="10">
    <source>
        <dbReference type="EnsemblMetazoa" id="tetur02g13360.1"/>
    </source>
</evidence>
<evidence type="ECO:0000256" key="3">
    <source>
        <dbReference type="ARBA" id="ARBA00022801"/>
    </source>
</evidence>
<evidence type="ECO:0000259" key="9">
    <source>
        <dbReference type="Pfam" id="PF04083"/>
    </source>
</evidence>
<evidence type="ECO:0000256" key="5">
    <source>
        <dbReference type="ARBA" id="ARBA00023098"/>
    </source>
</evidence>
<keyword evidence="6" id="KW-0325">Glycoprotein</keyword>
<keyword evidence="7" id="KW-0472">Membrane</keyword>
<keyword evidence="3" id="KW-0378">Hydrolase</keyword>
<dbReference type="InterPro" id="IPR029058">
    <property type="entry name" value="AB_hydrolase_fold"/>
</dbReference>
<reference evidence="10" key="2">
    <citation type="submission" date="2015-06" db="UniProtKB">
        <authorList>
            <consortium name="EnsemblMetazoa"/>
        </authorList>
    </citation>
    <scope>IDENTIFICATION</scope>
</reference>
<dbReference type="OrthoDB" id="9974421at2759"/>
<dbReference type="Pfam" id="PF04083">
    <property type="entry name" value="Abhydro_lipase"/>
    <property type="match status" value="1"/>
</dbReference>
<dbReference type="PANTHER" id="PTHR11005">
    <property type="entry name" value="LYSOSOMAL ACID LIPASE-RELATED"/>
    <property type="match status" value="1"/>
</dbReference>
<dbReference type="SUPFAM" id="SSF53474">
    <property type="entry name" value="alpha/beta-Hydrolases"/>
    <property type="match status" value="1"/>
</dbReference>
<protein>
    <recommendedName>
        <fullName evidence="12">Lipase</fullName>
    </recommendedName>
</protein>
<evidence type="ECO:0000313" key="11">
    <source>
        <dbReference type="Proteomes" id="UP000015104"/>
    </source>
</evidence>
<dbReference type="Gene3D" id="3.40.50.1820">
    <property type="entry name" value="alpha/beta hydrolase"/>
    <property type="match status" value="1"/>
</dbReference>
<reference evidence="11" key="1">
    <citation type="submission" date="2011-08" db="EMBL/GenBank/DDBJ databases">
        <authorList>
            <person name="Rombauts S."/>
        </authorList>
    </citation>
    <scope>NUCLEOTIDE SEQUENCE</scope>
    <source>
        <strain evidence="11">London</strain>
    </source>
</reference>